<dbReference type="Pfam" id="PF14520">
    <property type="entry name" value="HHH_5"/>
    <property type="match status" value="1"/>
</dbReference>
<dbReference type="Gene3D" id="1.10.150.20">
    <property type="entry name" value="5' to 3' exonuclease, C-terminal subdomain"/>
    <property type="match status" value="1"/>
</dbReference>
<dbReference type="SMART" id="SM00278">
    <property type="entry name" value="HhH1"/>
    <property type="match status" value="3"/>
</dbReference>
<sequence length="350" mass="39099">MVESGMRMFGSDLEEGVFRRRLMKEVAPGLPVHFSFYSPSVKVQVMSDAESVPGANGRYIGDAVTIEFVPEDAAAVERVREFVWRWERHNEFTAVRKINHLRRGVDPESAQGILERVRGVDRRAAAKAAEAIGPGELRELIAAGDVKDLSRLPGMGERRARDVVRFYENERSGRRFLYAANRNDRFRGRPVVTELDLSGDLEEQVWEHALRAQRLGDPDPLGGGEPPGHTTVRDANLLHPLPMTPALMGRGVYHPEQVEIFADVLRRVLVEGERLAGVRSLRIQRGLIFHTTRMPGVGTKTRNRVLASGLLDSEYTYENLISIPGVTEAQARAIARAAREAERRSGARVP</sequence>
<dbReference type="EMBL" id="CP000386">
    <property type="protein sequence ID" value="ABG05895.1"/>
    <property type="molecule type" value="Genomic_DNA"/>
</dbReference>
<evidence type="ECO:0000313" key="2">
    <source>
        <dbReference type="EMBL" id="ABG05895.1"/>
    </source>
</evidence>
<dbReference type="Proteomes" id="UP000006637">
    <property type="component" value="Chromosome"/>
</dbReference>
<dbReference type="STRING" id="266117.Rxyl_2985"/>
<dbReference type="InterPro" id="IPR010994">
    <property type="entry name" value="RuvA_2-like"/>
</dbReference>
<dbReference type="InterPro" id="IPR003583">
    <property type="entry name" value="Hlx-hairpin-Hlx_DNA-bd_motif"/>
</dbReference>
<dbReference type="AlphaFoldDB" id="Q1ART3"/>
<proteinExistence type="predicted"/>
<accession>Q1ART3</accession>
<organism evidence="2 3">
    <name type="scientific">Rubrobacter xylanophilus (strain DSM 9941 / JCM 11954 / NBRC 16129 / PRD-1)</name>
    <dbReference type="NCBI Taxonomy" id="266117"/>
    <lineage>
        <taxon>Bacteria</taxon>
        <taxon>Bacillati</taxon>
        <taxon>Actinomycetota</taxon>
        <taxon>Rubrobacteria</taxon>
        <taxon>Rubrobacterales</taxon>
        <taxon>Rubrobacteraceae</taxon>
        <taxon>Rubrobacter</taxon>
    </lineage>
</organism>
<feature type="domain" description="Helix-hairpin-helix DNA-binding motif class 1" evidence="1">
    <location>
        <begin position="318"/>
        <end position="337"/>
    </location>
</feature>
<gene>
    <name evidence="2" type="ordered locus">Rxyl_2985</name>
</gene>
<dbReference type="GO" id="GO:0006281">
    <property type="term" value="P:DNA repair"/>
    <property type="evidence" value="ECO:0007669"/>
    <property type="project" value="InterPro"/>
</dbReference>
<reference evidence="2 3" key="1">
    <citation type="submission" date="2006-06" db="EMBL/GenBank/DDBJ databases">
        <title>Complete sequence of Rubrobacter xylanophilus DSM 9941.</title>
        <authorList>
            <consortium name="US DOE Joint Genome Institute"/>
            <person name="Copeland A."/>
            <person name="Lucas S."/>
            <person name="Lapidus A."/>
            <person name="Barry K."/>
            <person name="Detter J.C."/>
            <person name="Glavina del Rio T."/>
            <person name="Hammon N."/>
            <person name="Israni S."/>
            <person name="Dalin E."/>
            <person name="Tice H."/>
            <person name="Pitluck S."/>
            <person name="Munk A.C."/>
            <person name="Brettin T."/>
            <person name="Bruce D."/>
            <person name="Han C."/>
            <person name="Tapia R."/>
            <person name="Gilna P."/>
            <person name="Schmutz J."/>
            <person name="Larimer F."/>
            <person name="Land M."/>
            <person name="Hauser L."/>
            <person name="Kyrpides N."/>
            <person name="Lykidis A."/>
            <person name="da Costa M.S."/>
            <person name="Rainey F.A."/>
            <person name="Empadinhas N."/>
            <person name="Jolivet E."/>
            <person name="Battista J.R."/>
            <person name="Richardson P."/>
        </authorList>
    </citation>
    <scope>NUCLEOTIDE SEQUENCE [LARGE SCALE GENOMIC DNA]</scope>
    <source>
        <strain evidence="3">DSM 9941 / NBRC 16129 / PRD-1</strain>
    </source>
</reference>
<feature type="domain" description="Helix-hairpin-helix DNA-binding motif class 1" evidence="1">
    <location>
        <begin position="292"/>
        <end position="308"/>
    </location>
</feature>
<keyword evidence="3" id="KW-1185">Reference proteome</keyword>
<name>Q1ART3_RUBXD</name>
<protein>
    <submittedName>
        <fullName evidence="2">Helix-hairpin-helix DNA-binding, class 1</fullName>
    </submittedName>
</protein>
<evidence type="ECO:0000313" key="3">
    <source>
        <dbReference type="Proteomes" id="UP000006637"/>
    </source>
</evidence>
<evidence type="ECO:0000259" key="1">
    <source>
        <dbReference type="SMART" id="SM00278"/>
    </source>
</evidence>
<dbReference type="SUPFAM" id="SSF47781">
    <property type="entry name" value="RuvA domain 2-like"/>
    <property type="match status" value="1"/>
</dbReference>
<keyword evidence="2" id="KW-0238">DNA-binding</keyword>
<dbReference type="HOGENOM" id="CLU_791989_0_0_11"/>
<dbReference type="GO" id="GO:0003677">
    <property type="term" value="F:DNA binding"/>
    <property type="evidence" value="ECO:0007669"/>
    <property type="project" value="UniProtKB-KW"/>
</dbReference>
<dbReference type="KEGG" id="rxy:Rxyl_2985"/>
<feature type="domain" description="Helix-hairpin-helix DNA-binding motif class 1" evidence="1">
    <location>
        <begin position="147"/>
        <end position="166"/>
    </location>
</feature>